<evidence type="ECO:0000256" key="3">
    <source>
        <dbReference type="ARBA" id="ARBA00022475"/>
    </source>
</evidence>
<keyword evidence="2" id="KW-0813">Transport</keyword>
<feature type="transmembrane region" description="Helical" evidence="7">
    <location>
        <begin position="49"/>
        <end position="69"/>
    </location>
</feature>
<feature type="transmembrane region" description="Helical" evidence="7">
    <location>
        <begin position="377"/>
        <end position="396"/>
    </location>
</feature>
<evidence type="ECO:0000256" key="6">
    <source>
        <dbReference type="ARBA" id="ARBA00023136"/>
    </source>
</evidence>
<dbReference type="InterPro" id="IPR004740">
    <property type="entry name" value="Nuc_H_symport"/>
</dbReference>
<feature type="transmembrane region" description="Helical" evidence="7">
    <location>
        <begin position="315"/>
        <end position="335"/>
    </location>
</feature>
<dbReference type="GO" id="GO:0005886">
    <property type="term" value="C:plasma membrane"/>
    <property type="evidence" value="ECO:0007669"/>
    <property type="project" value="UniProtKB-SubCell"/>
</dbReference>
<dbReference type="Pfam" id="PF03825">
    <property type="entry name" value="Nuc_H_symport"/>
    <property type="match status" value="2"/>
</dbReference>
<feature type="transmembrane region" description="Helical" evidence="7">
    <location>
        <begin position="81"/>
        <end position="103"/>
    </location>
</feature>
<organism evidence="8 9">
    <name type="scientific">Novipirellula artificiosorum</name>
    <dbReference type="NCBI Taxonomy" id="2528016"/>
    <lineage>
        <taxon>Bacteria</taxon>
        <taxon>Pseudomonadati</taxon>
        <taxon>Planctomycetota</taxon>
        <taxon>Planctomycetia</taxon>
        <taxon>Pirellulales</taxon>
        <taxon>Pirellulaceae</taxon>
        <taxon>Novipirellula</taxon>
    </lineage>
</organism>
<dbReference type="InterPro" id="IPR036259">
    <property type="entry name" value="MFS_trans_sf"/>
</dbReference>
<protein>
    <submittedName>
        <fullName evidence="8">Putative nucleoside transporter YegT</fullName>
    </submittedName>
</protein>
<evidence type="ECO:0000256" key="2">
    <source>
        <dbReference type="ARBA" id="ARBA00022448"/>
    </source>
</evidence>
<comment type="subcellular location">
    <subcellularLocation>
        <location evidence="1">Cell membrane</location>
        <topology evidence="1">Multi-pass membrane protein</topology>
    </subcellularLocation>
</comment>
<keyword evidence="6 7" id="KW-0472">Membrane</keyword>
<evidence type="ECO:0000256" key="4">
    <source>
        <dbReference type="ARBA" id="ARBA00022692"/>
    </source>
</evidence>
<keyword evidence="5 7" id="KW-1133">Transmembrane helix</keyword>
<evidence type="ECO:0000256" key="7">
    <source>
        <dbReference type="SAM" id="Phobius"/>
    </source>
</evidence>
<evidence type="ECO:0000313" key="9">
    <source>
        <dbReference type="Proteomes" id="UP000319143"/>
    </source>
</evidence>
<gene>
    <name evidence="8" type="primary">yegT_2</name>
    <name evidence="8" type="ORF">Poly41_07360</name>
</gene>
<accession>A0A5C6E5N7</accession>
<feature type="transmembrane region" description="Helical" evidence="7">
    <location>
        <begin position="123"/>
        <end position="150"/>
    </location>
</feature>
<feature type="transmembrane region" description="Helical" evidence="7">
    <location>
        <begin position="189"/>
        <end position="209"/>
    </location>
</feature>
<dbReference type="AlphaFoldDB" id="A0A5C6E5N7"/>
<feature type="transmembrane region" description="Helical" evidence="7">
    <location>
        <begin position="280"/>
        <end position="303"/>
    </location>
</feature>
<feature type="transmembrane region" description="Helical" evidence="7">
    <location>
        <begin position="12"/>
        <end position="29"/>
    </location>
</feature>
<sequence>MNATDRTDPSVMLRLSIMMFFQFFTWGAWYVSATGFMLREDISMDGLVFAVYSVGPLAAIFSPFFLGLIADRYMPTQVTLAILLVIGGLLIAIAPSMAAPFAVRDVSHQHWLLGRFSTLWQSLHQPFVLTLLGHMLCFMPTIALTASLSFKHLKNPEKEFPVVRVLGTIGWICGNVVISMLPGKDESATQFYLAGGCALGLGIYCLTLPHTPPPMKGKRVTFAEIIGLDSLRLFRSPSYTVFIIASFLICIPLAGYFAYARSYVDASGVVFNLPYKIFDYVGNGSATFTMSFGQVSEIFFMLVMPLCFARLGVKWMLAVGMGAWVLRYGLFAMAANHQIGWMIIGGILLHGICYDFFFVTGMIYVNKKTPAAIRSQAQGFLVLVTQGLGMFVGAQVFGGLEVFQTTDGVLDWQGFWMYPAIFAAFVMFGFILLFWDKAPTVDIEVGEGELADAPAS</sequence>
<dbReference type="RefSeq" id="WP_197231039.1">
    <property type="nucleotide sequence ID" value="NZ_SJPV01000001.1"/>
</dbReference>
<comment type="caution">
    <text evidence="8">The sequence shown here is derived from an EMBL/GenBank/DDBJ whole genome shotgun (WGS) entry which is preliminary data.</text>
</comment>
<feature type="transmembrane region" description="Helical" evidence="7">
    <location>
        <begin position="341"/>
        <end position="365"/>
    </location>
</feature>
<proteinExistence type="predicted"/>
<dbReference type="PANTHER" id="PTHR23522">
    <property type="entry name" value="BLL5896 PROTEIN"/>
    <property type="match status" value="1"/>
</dbReference>
<keyword evidence="4 7" id="KW-0812">Transmembrane</keyword>
<dbReference type="PANTHER" id="PTHR23522:SF4">
    <property type="entry name" value="NUCLEOSIDE PERMEASE NUPG-RELATED"/>
    <property type="match status" value="1"/>
</dbReference>
<dbReference type="GO" id="GO:0015213">
    <property type="term" value="F:uridine transmembrane transporter activity"/>
    <property type="evidence" value="ECO:0007669"/>
    <property type="project" value="TreeGrafter"/>
</dbReference>
<dbReference type="EMBL" id="SJPV01000001">
    <property type="protein sequence ID" value="TWU42439.1"/>
    <property type="molecule type" value="Genomic_DNA"/>
</dbReference>
<name>A0A5C6E5N7_9BACT</name>
<dbReference type="Gene3D" id="1.20.1250.20">
    <property type="entry name" value="MFS general substrate transporter like domains"/>
    <property type="match status" value="2"/>
</dbReference>
<reference evidence="8 9" key="1">
    <citation type="submission" date="2019-02" db="EMBL/GenBank/DDBJ databases">
        <title>Deep-cultivation of Planctomycetes and their phenomic and genomic characterization uncovers novel biology.</title>
        <authorList>
            <person name="Wiegand S."/>
            <person name="Jogler M."/>
            <person name="Boedeker C."/>
            <person name="Pinto D."/>
            <person name="Vollmers J."/>
            <person name="Rivas-Marin E."/>
            <person name="Kohn T."/>
            <person name="Peeters S.H."/>
            <person name="Heuer A."/>
            <person name="Rast P."/>
            <person name="Oberbeckmann S."/>
            <person name="Bunk B."/>
            <person name="Jeske O."/>
            <person name="Meyerdierks A."/>
            <person name="Storesund J.E."/>
            <person name="Kallscheuer N."/>
            <person name="Luecker S."/>
            <person name="Lage O.M."/>
            <person name="Pohl T."/>
            <person name="Merkel B.J."/>
            <person name="Hornburger P."/>
            <person name="Mueller R.-W."/>
            <person name="Bruemmer F."/>
            <person name="Labrenz M."/>
            <person name="Spormann A.M."/>
            <person name="Op Den Camp H."/>
            <person name="Overmann J."/>
            <person name="Amann R."/>
            <person name="Jetten M.S.M."/>
            <person name="Mascher T."/>
            <person name="Medema M.H."/>
            <person name="Devos D.P."/>
            <person name="Kaster A.-K."/>
            <person name="Ovreas L."/>
            <person name="Rohde M."/>
            <person name="Galperin M.Y."/>
            <person name="Jogler C."/>
        </authorList>
    </citation>
    <scope>NUCLEOTIDE SEQUENCE [LARGE SCALE GENOMIC DNA]</scope>
    <source>
        <strain evidence="8 9">Poly41</strain>
    </source>
</reference>
<evidence type="ECO:0000256" key="1">
    <source>
        <dbReference type="ARBA" id="ARBA00004651"/>
    </source>
</evidence>
<dbReference type="SUPFAM" id="SSF103473">
    <property type="entry name" value="MFS general substrate transporter"/>
    <property type="match status" value="1"/>
</dbReference>
<feature type="transmembrane region" description="Helical" evidence="7">
    <location>
        <begin position="416"/>
        <end position="435"/>
    </location>
</feature>
<dbReference type="Proteomes" id="UP000319143">
    <property type="component" value="Unassembled WGS sequence"/>
</dbReference>
<evidence type="ECO:0000313" key="8">
    <source>
        <dbReference type="EMBL" id="TWU42439.1"/>
    </source>
</evidence>
<dbReference type="GO" id="GO:0015212">
    <property type="term" value="F:cytidine transmembrane transporter activity"/>
    <property type="evidence" value="ECO:0007669"/>
    <property type="project" value="TreeGrafter"/>
</dbReference>
<evidence type="ECO:0000256" key="5">
    <source>
        <dbReference type="ARBA" id="ARBA00022989"/>
    </source>
</evidence>
<feature type="transmembrane region" description="Helical" evidence="7">
    <location>
        <begin position="162"/>
        <end position="183"/>
    </location>
</feature>
<keyword evidence="9" id="KW-1185">Reference proteome</keyword>
<feature type="transmembrane region" description="Helical" evidence="7">
    <location>
        <begin position="239"/>
        <end position="260"/>
    </location>
</feature>
<keyword evidence="3" id="KW-1003">Cell membrane</keyword>